<dbReference type="PROSITE" id="PS51257">
    <property type="entry name" value="PROKAR_LIPOPROTEIN"/>
    <property type="match status" value="1"/>
</dbReference>
<reference evidence="2 3" key="1">
    <citation type="submission" date="2019-03" db="EMBL/GenBank/DDBJ databases">
        <title>Genomic Encyclopedia of Type Strains, Phase IV (KMG-IV): sequencing the most valuable type-strain genomes for metagenomic binning, comparative biology and taxonomic classification.</title>
        <authorList>
            <person name="Goeker M."/>
        </authorList>
    </citation>
    <scope>NUCLEOTIDE SEQUENCE [LARGE SCALE GENOMIC DNA]</scope>
    <source>
        <strain evidence="2 3">DSM 100059</strain>
    </source>
</reference>
<comment type="caution">
    <text evidence="2">The sequence shown here is derived from an EMBL/GenBank/DDBJ whole genome shotgun (WGS) entry which is preliminary data.</text>
</comment>
<accession>A0A4R8DNK1</accession>
<dbReference type="Pfam" id="PF00561">
    <property type="entry name" value="Abhydrolase_1"/>
    <property type="match status" value="1"/>
</dbReference>
<feature type="domain" description="AB hydrolase-1" evidence="1">
    <location>
        <begin position="26"/>
        <end position="129"/>
    </location>
</feature>
<dbReference type="PANTHER" id="PTHR43194">
    <property type="entry name" value="HYDROLASE ALPHA/BETA FOLD FAMILY"/>
    <property type="match status" value="1"/>
</dbReference>
<proteinExistence type="predicted"/>
<evidence type="ECO:0000313" key="3">
    <source>
        <dbReference type="Proteomes" id="UP000294498"/>
    </source>
</evidence>
<dbReference type="RefSeq" id="WP_162852468.1">
    <property type="nucleotide sequence ID" value="NZ_SODV01000001.1"/>
</dbReference>
<name>A0A4R8DNK1_9BACT</name>
<dbReference type="Proteomes" id="UP000294498">
    <property type="component" value="Unassembled WGS sequence"/>
</dbReference>
<sequence>MTYVRSVIHLGSGAIACYRWGQGPGVIIALHGFGERALSFEHWGRSLPEGFSLYAPDLPLHGDSRWEGPFTVDHLHELLRRITVTPFTLCGFSMGGRLCLSYVQARPENIHRLVLLAPDGLKVNFWYWLATQTQTGNRLFRYTMQHPAWFLGSIRTLGALHLINRGIVKYVHRHLGEAAQRQALYDIWTCMRTFRPDLEAVKNRIRTQGLPVRLIFGRYDRIIQPSQGYRFQEGLGEHCRLTELSAGHQLLTVALSPVCLQIVTD</sequence>
<dbReference type="InterPro" id="IPR029058">
    <property type="entry name" value="AB_hydrolase_fold"/>
</dbReference>
<gene>
    <name evidence="2" type="ORF">EDB95_0639</name>
</gene>
<evidence type="ECO:0000313" key="2">
    <source>
        <dbReference type="EMBL" id="TDW99629.1"/>
    </source>
</evidence>
<dbReference type="InterPro" id="IPR050228">
    <property type="entry name" value="Carboxylesterase_BioH"/>
</dbReference>
<dbReference type="PANTHER" id="PTHR43194:SF5">
    <property type="entry name" value="PIMELOYL-[ACYL-CARRIER PROTEIN] METHYL ESTER ESTERASE"/>
    <property type="match status" value="1"/>
</dbReference>
<dbReference type="Gene3D" id="3.40.50.1820">
    <property type="entry name" value="alpha/beta hydrolase"/>
    <property type="match status" value="1"/>
</dbReference>
<keyword evidence="3" id="KW-1185">Reference proteome</keyword>
<dbReference type="SUPFAM" id="SSF53474">
    <property type="entry name" value="alpha/beta-Hydrolases"/>
    <property type="match status" value="1"/>
</dbReference>
<organism evidence="2 3">
    <name type="scientific">Dinghuibacter silviterrae</name>
    <dbReference type="NCBI Taxonomy" id="1539049"/>
    <lineage>
        <taxon>Bacteria</taxon>
        <taxon>Pseudomonadati</taxon>
        <taxon>Bacteroidota</taxon>
        <taxon>Chitinophagia</taxon>
        <taxon>Chitinophagales</taxon>
        <taxon>Chitinophagaceae</taxon>
        <taxon>Dinghuibacter</taxon>
    </lineage>
</organism>
<dbReference type="AlphaFoldDB" id="A0A4R8DNK1"/>
<evidence type="ECO:0000259" key="1">
    <source>
        <dbReference type="Pfam" id="PF00561"/>
    </source>
</evidence>
<protein>
    <submittedName>
        <fullName evidence="2">Pimeloyl-ACP methyl ester carboxylesterase</fullName>
    </submittedName>
</protein>
<dbReference type="EMBL" id="SODV01000001">
    <property type="protein sequence ID" value="TDW99629.1"/>
    <property type="molecule type" value="Genomic_DNA"/>
</dbReference>
<dbReference type="InterPro" id="IPR000073">
    <property type="entry name" value="AB_hydrolase_1"/>
</dbReference>